<organism evidence="2 3">
    <name type="scientific">Pedobacter suwonensis</name>
    <dbReference type="NCBI Taxonomy" id="332999"/>
    <lineage>
        <taxon>Bacteria</taxon>
        <taxon>Pseudomonadati</taxon>
        <taxon>Bacteroidota</taxon>
        <taxon>Sphingobacteriia</taxon>
        <taxon>Sphingobacteriales</taxon>
        <taxon>Sphingobacteriaceae</taxon>
        <taxon>Pedobacter</taxon>
    </lineage>
</organism>
<keyword evidence="3" id="KW-1185">Reference proteome</keyword>
<sequence length="50" mass="5897">MKIAAAKHTDIWQIIQLFKHLNWTLSLILAGNYYDILYIGLIDFISLIKY</sequence>
<evidence type="ECO:0000313" key="3">
    <source>
        <dbReference type="Proteomes" id="UP000198836"/>
    </source>
</evidence>
<keyword evidence="1" id="KW-1133">Transmembrane helix</keyword>
<dbReference type="STRING" id="332999.SAMN04488511_101234"/>
<keyword evidence="1" id="KW-0812">Transmembrane</keyword>
<evidence type="ECO:0000256" key="1">
    <source>
        <dbReference type="SAM" id="Phobius"/>
    </source>
</evidence>
<name>A0A1I0SGD5_9SPHI</name>
<dbReference type="Proteomes" id="UP000198836">
    <property type="component" value="Unassembled WGS sequence"/>
</dbReference>
<proteinExistence type="predicted"/>
<feature type="transmembrane region" description="Helical" evidence="1">
    <location>
        <begin position="21"/>
        <end position="48"/>
    </location>
</feature>
<protein>
    <submittedName>
        <fullName evidence="2">Uncharacterized protein</fullName>
    </submittedName>
</protein>
<dbReference type="AlphaFoldDB" id="A0A1I0SGD5"/>
<evidence type="ECO:0000313" key="2">
    <source>
        <dbReference type="EMBL" id="SFA38562.1"/>
    </source>
</evidence>
<gene>
    <name evidence="2" type="ORF">SAMN04488511_101234</name>
</gene>
<accession>A0A1I0SGD5</accession>
<reference evidence="3" key="1">
    <citation type="submission" date="2016-10" db="EMBL/GenBank/DDBJ databases">
        <authorList>
            <person name="Varghese N."/>
            <person name="Submissions S."/>
        </authorList>
    </citation>
    <scope>NUCLEOTIDE SEQUENCE [LARGE SCALE GENOMIC DNA]</scope>
    <source>
        <strain evidence="3">DSM 18130</strain>
    </source>
</reference>
<keyword evidence="1" id="KW-0472">Membrane</keyword>
<dbReference type="EMBL" id="FOJM01000001">
    <property type="protein sequence ID" value="SFA38562.1"/>
    <property type="molecule type" value="Genomic_DNA"/>
</dbReference>